<dbReference type="PROSITE" id="PS50850">
    <property type="entry name" value="MFS"/>
    <property type="match status" value="1"/>
</dbReference>
<dbReference type="InterPro" id="IPR050549">
    <property type="entry name" value="MFS_Trehalose_Transporter"/>
</dbReference>
<dbReference type="InterPro" id="IPR044775">
    <property type="entry name" value="MFS_ERD6/Tret1-like"/>
</dbReference>
<dbReference type="GO" id="GO:0051119">
    <property type="term" value="F:sugar transmembrane transporter activity"/>
    <property type="evidence" value="ECO:0007669"/>
    <property type="project" value="InterPro"/>
</dbReference>
<evidence type="ECO:0000256" key="5">
    <source>
        <dbReference type="ARBA" id="ARBA00023136"/>
    </source>
</evidence>
<feature type="domain" description="Major facilitator superfamily (MFS) profile" evidence="10">
    <location>
        <begin position="10"/>
        <end position="448"/>
    </location>
</feature>
<feature type="transmembrane region" description="Helical" evidence="9">
    <location>
        <begin position="59"/>
        <end position="81"/>
    </location>
</feature>
<dbReference type="CDD" id="cd17358">
    <property type="entry name" value="MFS_GLUT6_8_Class3_like"/>
    <property type="match status" value="1"/>
</dbReference>
<name>A0AA39L323_MICHY</name>
<dbReference type="InterPro" id="IPR005828">
    <property type="entry name" value="MFS_sugar_transport-like"/>
</dbReference>
<comment type="caution">
    <text evidence="11">The sequence shown here is derived from an EMBL/GenBank/DDBJ whole genome shotgun (WGS) entry which is preliminary data.</text>
</comment>
<dbReference type="SUPFAM" id="SSF103473">
    <property type="entry name" value="MFS general substrate transporter"/>
    <property type="match status" value="1"/>
</dbReference>
<feature type="transmembrane region" description="Helical" evidence="9">
    <location>
        <begin position="88"/>
        <end position="106"/>
    </location>
</feature>
<dbReference type="PROSITE" id="PS00216">
    <property type="entry name" value="SUGAR_TRANSPORT_1"/>
    <property type="match status" value="2"/>
</dbReference>
<feature type="transmembrane region" description="Helical" evidence="9">
    <location>
        <begin position="298"/>
        <end position="315"/>
    </location>
</feature>
<feature type="transmembrane region" description="Helical" evidence="9">
    <location>
        <begin position="256"/>
        <end position="278"/>
    </location>
</feature>
<feature type="transmembrane region" description="Helical" evidence="9">
    <location>
        <begin position="322"/>
        <end position="344"/>
    </location>
</feature>
<dbReference type="PANTHER" id="PTHR48021:SF47">
    <property type="entry name" value="GH17672P"/>
    <property type="match status" value="1"/>
</dbReference>
<reference evidence="11" key="1">
    <citation type="journal article" date="2023" name="bioRxiv">
        <title>Scaffold-level genome assemblies of two parasitoid biocontrol wasps reveal the parthenogenesis mechanism and an associated novel virus.</title>
        <authorList>
            <person name="Inwood S."/>
            <person name="Skelly J."/>
            <person name="Guhlin J."/>
            <person name="Harrop T."/>
            <person name="Goldson S."/>
            <person name="Dearden P."/>
        </authorList>
    </citation>
    <scope>NUCLEOTIDE SEQUENCE</scope>
    <source>
        <strain evidence="11">Lincoln</strain>
        <tissue evidence="11">Whole body</tissue>
    </source>
</reference>
<dbReference type="PANTHER" id="PTHR48021">
    <property type="match status" value="1"/>
</dbReference>
<gene>
    <name evidence="11" type="ORF">PV327_001308</name>
</gene>
<organism evidence="11 12">
    <name type="scientific">Microctonus hyperodae</name>
    <name type="common">Parasitoid wasp</name>
    <dbReference type="NCBI Taxonomy" id="165561"/>
    <lineage>
        <taxon>Eukaryota</taxon>
        <taxon>Metazoa</taxon>
        <taxon>Ecdysozoa</taxon>
        <taxon>Arthropoda</taxon>
        <taxon>Hexapoda</taxon>
        <taxon>Insecta</taxon>
        <taxon>Pterygota</taxon>
        <taxon>Neoptera</taxon>
        <taxon>Endopterygota</taxon>
        <taxon>Hymenoptera</taxon>
        <taxon>Apocrita</taxon>
        <taxon>Ichneumonoidea</taxon>
        <taxon>Braconidae</taxon>
        <taxon>Euphorinae</taxon>
        <taxon>Microctonus</taxon>
    </lineage>
</organism>
<sequence>MMEESGSKLLQIAAAVAGNMCVMAGGAMLGWSSPIISKLKEDPINNDNPLGRTIDDTEASWIGSLTPVGALIGSFLAGYLAERWGRRITLLTSVIPFSFCWLLIAVAKTVEIIYVARLIGGVALAIPFTVLPMYAGEIADTSVRGILGSFLQLFITIGLLWSYCIGPYVSYTVLWIACAALPIIFFIIFYPMPESPYFLFANGRKTEAINALAKLRGKSIHGVEIEASEMEVSVTDAYSHKSSVMDLFHVRSNFKALLITSALVTFQQMTGINVVLLYSETIFKSAGDTGIDASVETIIIGVVMLISSFITSLVVDRYGRRILLLISSAATALSLGALGLYFYLKNGLEEDVSNIGWLPVASLIVFIASYCMGWGPLPWAIMGEMFASDVKSKASGITVFVCWGLAFIITKYFSNVATAYGDYTAYWIFSVCCILGVFFTLFLLPETKGKTLQEIQYELGGIPGKN</sequence>
<feature type="transmembrane region" description="Helical" evidence="9">
    <location>
        <begin position="169"/>
        <end position="190"/>
    </location>
</feature>
<protein>
    <recommendedName>
        <fullName evidence="10">Major facilitator superfamily (MFS) profile domain-containing protein</fullName>
    </recommendedName>
</protein>
<keyword evidence="3 9" id="KW-0812">Transmembrane</keyword>
<keyword evidence="12" id="KW-1185">Reference proteome</keyword>
<dbReference type="InterPro" id="IPR005829">
    <property type="entry name" value="Sugar_transporter_CS"/>
</dbReference>
<evidence type="ECO:0000256" key="2">
    <source>
        <dbReference type="ARBA" id="ARBA00022475"/>
    </source>
</evidence>
<dbReference type="AlphaFoldDB" id="A0AA39L323"/>
<accession>A0AA39L323</accession>
<evidence type="ECO:0000256" key="9">
    <source>
        <dbReference type="SAM" id="Phobius"/>
    </source>
</evidence>
<evidence type="ECO:0000256" key="1">
    <source>
        <dbReference type="ARBA" id="ARBA00004651"/>
    </source>
</evidence>
<feature type="transmembrane region" description="Helical" evidence="9">
    <location>
        <begin position="356"/>
        <end position="382"/>
    </location>
</feature>
<dbReference type="Proteomes" id="UP001168972">
    <property type="component" value="Unassembled WGS sequence"/>
</dbReference>
<keyword evidence="4 9" id="KW-1133">Transmembrane helix</keyword>
<keyword evidence="6" id="KW-0325">Glycoprotein</keyword>
<evidence type="ECO:0000313" key="11">
    <source>
        <dbReference type="EMBL" id="KAK0183249.1"/>
    </source>
</evidence>
<evidence type="ECO:0000256" key="8">
    <source>
        <dbReference type="RuleBase" id="RU003346"/>
    </source>
</evidence>
<dbReference type="FunFam" id="1.20.1250.20:FF:000055">
    <property type="entry name" value="Facilitated trehalose transporter Tret1-2 homolog"/>
    <property type="match status" value="1"/>
</dbReference>
<evidence type="ECO:0000256" key="7">
    <source>
        <dbReference type="ARBA" id="ARBA00024348"/>
    </source>
</evidence>
<dbReference type="GO" id="GO:0005886">
    <property type="term" value="C:plasma membrane"/>
    <property type="evidence" value="ECO:0007669"/>
    <property type="project" value="UniProtKB-SubCell"/>
</dbReference>
<dbReference type="NCBIfam" id="TIGR00879">
    <property type="entry name" value="SP"/>
    <property type="match status" value="1"/>
</dbReference>
<dbReference type="InterPro" id="IPR036259">
    <property type="entry name" value="MFS_trans_sf"/>
</dbReference>
<evidence type="ECO:0000256" key="3">
    <source>
        <dbReference type="ARBA" id="ARBA00022692"/>
    </source>
</evidence>
<keyword evidence="5 9" id="KW-0472">Membrane</keyword>
<reference evidence="11" key="2">
    <citation type="submission" date="2023-03" db="EMBL/GenBank/DDBJ databases">
        <authorList>
            <person name="Inwood S.N."/>
            <person name="Skelly J.G."/>
            <person name="Guhlin J."/>
            <person name="Harrop T.W.R."/>
            <person name="Goldson S.G."/>
            <person name="Dearden P.K."/>
        </authorList>
    </citation>
    <scope>NUCLEOTIDE SEQUENCE</scope>
    <source>
        <strain evidence="11">Lincoln</strain>
        <tissue evidence="11">Whole body</tissue>
    </source>
</reference>
<dbReference type="Pfam" id="PF00083">
    <property type="entry name" value="Sugar_tr"/>
    <property type="match status" value="1"/>
</dbReference>
<keyword evidence="2" id="KW-1003">Cell membrane</keyword>
<dbReference type="Gene3D" id="1.20.1250.20">
    <property type="entry name" value="MFS general substrate transporter like domains"/>
    <property type="match status" value="1"/>
</dbReference>
<feature type="transmembrane region" description="Helical" evidence="9">
    <location>
        <begin position="146"/>
        <end position="163"/>
    </location>
</feature>
<feature type="transmembrane region" description="Helical" evidence="9">
    <location>
        <begin position="12"/>
        <end position="31"/>
    </location>
</feature>
<feature type="transmembrane region" description="Helical" evidence="9">
    <location>
        <begin position="425"/>
        <end position="444"/>
    </location>
</feature>
<comment type="subcellular location">
    <subcellularLocation>
        <location evidence="1">Cell membrane</location>
        <topology evidence="1">Multi-pass membrane protein</topology>
    </subcellularLocation>
</comment>
<evidence type="ECO:0000256" key="4">
    <source>
        <dbReference type="ARBA" id="ARBA00022989"/>
    </source>
</evidence>
<dbReference type="PRINTS" id="PR00171">
    <property type="entry name" value="SUGRTRNSPORT"/>
</dbReference>
<comment type="similarity">
    <text evidence="7">Belongs to the major facilitator superfamily. Sugar transporter (TC 2.A.1.1) family. Trehalose transporter subfamily.</text>
</comment>
<dbReference type="InterPro" id="IPR020846">
    <property type="entry name" value="MFS_dom"/>
</dbReference>
<evidence type="ECO:0000256" key="6">
    <source>
        <dbReference type="ARBA" id="ARBA00023180"/>
    </source>
</evidence>
<proteinExistence type="inferred from homology"/>
<feature type="transmembrane region" description="Helical" evidence="9">
    <location>
        <begin position="112"/>
        <end position="134"/>
    </location>
</feature>
<feature type="transmembrane region" description="Helical" evidence="9">
    <location>
        <begin position="394"/>
        <end position="413"/>
    </location>
</feature>
<evidence type="ECO:0000313" key="12">
    <source>
        <dbReference type="Proteomes" id="UP001168972"/>
    </source>
</evidence>
<dbReference type="EMBL" id="JAQQBR010000001">
    <property type="protein sequence ID" value="KAK0183249.1"/>
    <property type="molecule type" value="Genomic_DNA"/>
</dbReference>
<evidence type="ECO:0000259" key="10">
    <source>
        <dbReference type="PROSITE" id="PS50850"/>
    </source>
</evidence>
<keyword evidence="8" id="KW-0813">Transport</keyword>
<dbReference type="InterPro" id="IPR003663">
    <property type="entry name" value="Sugar/inositol_transpt"/>
</dbReference>